<dbReference type="PROSITE" id="PS50206">
    <property type="entry name" value="RHODANESE_3"/>
    <property type="match status" value="1"/>
</dbReference>
<feature type="domain" description="Rhodanese" evidence="1">
    <location>
        <begin position="284"/>
        <end position="359"/>
    </location>
</feature>
<protein>
    <submittedName>
        <fullName evidence="2">HesA/MoeB/ThiF family protein</fullName>
    </submittedName>
</protein>
<evidence type="ECO:0000313" key="2">
    <source>
        <dbReference type="EMBL" id="MEF3836003.1"/>
    </source>
</evidence>
<sequence>MVGWDSCLRRNLGMNRYSRHIILSEIGQEGQDKLSNAKVLVIGAGGLGCPILQYLTAAGIGHIGIVDFDVVEISNLQRQVLFGTSSLGENKAVAAKKRLEDLNDSISIIAYPKKLTHKNAIDLFNQYDIIVDGTDNFATRYLVNDASVITNKPLVFGAIYKFEGQVSVFNYNNGPSYRCLFPTPPEKGAVPNCSEIGVLGVLPGIIGTMQTNEVLKIILGLGQPLSGKLLCYNALNSQTITLNINRSSSEIEAILSKKDSFHTQNVEEICEIEIDTISITEAINQTNIQIIDVRETHEIPKIESLDITYIPLGILESQLEKVDSEKKKAIFCQSGIRSKKAVSILKSYEINNCYSIIESALEIKSYLKEQHKEVSNDR</sequence>
<dbReference type="EMBL" id="JAODOP010000004">
    <property type="protein sequence ID" value="MEF3836003.1"/>
    <property type="molecule type" value="Genomic_DNA"/>
</dbReference>
<dbReference type="CDD" id="cd00757">
    <property type="entry name" value="ThiF_MoeB_HesA_family"/>
    <property type="match status" value="1"/>
</dbReference>
<dbReference type="Gene3D" id="3.40.250.10">
    <property type="entry name" value="Rhodanese-like domain"/>
    <property type="match status" value="1"/>
</dbReference>
<comment type="caution">
    <text evidence="2">The sequence shown here is derived from an EMBL/GenBank/DDBJ whole genome shotgun (WGS) entry which is preliminary data.</text>
</comment>
<dbReference type="Pfam" id="PF00899">
    <property type="entry name" value="ThiF"/>
    <property type="match status" value="1"/>
</dbReference>
<dbReference type="InterPro" id="IPR000594">
    <property type="entry name" value="ThiF_NAD_FAD-bd"/>
</dbReference>
<evidence type="ECO:0000313" key="3">
    <source>
        <dbReference type="Proteomes" id="UP001337305"/>
    </source>
</evidence>
<proteinExistence type="predicted"/>
<dbReference type="SUPFAM" id="SSF69572">
    <property type="entry name" value="Activating enzymes of the ubiquitin-like proteins"/>
    <property type="match status" value="1"/>
</dbReference>
<dbReference type="SUPFAM" id="SSF52821">
    <property type="entry name" value="Rhodanese/Cell cycle control phosphatase"/>
    <property type="match status" value="1"/>
</dbReference>
<keyword evidence="3" id="KW-1185">Reference proteome</keyword>
<dbReference type="PANTHER" id="PTHR10953:SF102">
    <property type="entry name" value="ADENYLYLTRANSFERASE AND SULFURTRANSFERASE MOCS3"/>
    <property type="match status" value="1"/>
</dbReference>
<dbReference type="RefSeq" id="WP_303308278.1">
    <property type="nucleotide sequence ID" value="NZ_JAODOP010000004.1"/>
</dbReference>
<dbReference type="InterPro" id="IPR036873">
    <property type="entry name" value="Rhodanese-like_dom_sf"/>
</dbReference>
<organism evidence="2 3">
    <name type="scientific">Flavivirga spongiicola</name>
    <dbReference type="NCBI Taxonomy" id="421621"/>
    <lineage>
        <taxon>Bacteria</taxon>
        <taxon>Pseudomonadati</taxon>
        <taxon>Bacteroidota</taxon>
        <taxon>Flavobacteriia</taxon>
        <taxon>Flavobacteriales</taxon>
        <taxon>Flavobacteriaceae</taxon>
        <taxon>Flavivirga</taxon>
    </lineage>
</organism>
<dbReference type="PANTHER" id="PTHR10953">
    <property type="entry name" value="UBIQUITIN-ACTIVATING ENZYME E1"/>
    <property type="match status" value="1"/>
</dbReference>
<dbReference type="InterPro" id="IPR001763">
    <property type="entry name" value="Rhodanese-like_dom"/>
</dbReference>
<dbReference type="InterPro" id="IPR045886">
    <property type="entry name" value="ThiF/MoeB/HesA"/>
</dbReference>
<name>A0ABU7XZ35_9FLAO</name>
<dbReference type="InterPro" id="IPR035985">
    <property type="entry name" value="Ubiquitin-activating_enz"/>
</dbReference>
<dbReference type="NCBIfam" id="NF004281">
    <property type="entry name" value="PRK05690.1"/>
    <property type="match status" value="1"/>
</dbReference>
<accession>A0ABU7XZ35</accession>
<evidence type="ECO:0000259" key="1">
    <source>
        <dbReference type="PROSITE" id="PS50206"/>
    </source>
</evidence>
<dbReference type="CDD" id="cd00158">
    <property type="entry name" value="RHOD"/>
    <property type="match status" value="1"/>
</dbReference>
<reference evidence="2 3" key="1">
    <citation type="submission" date="2022-09" db="EMBL/GenBank/DDBJ databases">
        <title>Genome sequencing of Flavivirga sp. MEBiC05379.</title>
        <authorList>
            <person name="Oh H.-M."/>
            <person name="Kwon K.K."/>
            <person name="Park M.J."/>
            <person name="Yang S.-H."/>
        </authorList>
    </citation>
    <scope>NUCLEOTIDE SEQUENCE [LARGE SCALE GENOMIC DNA]</scope>
    <source>
        <strain evidence="2 3">MEBiC05379</strain>
    </source>
</reference>
<dbReference type="Gene3D" id="3.40.50.720">
    <property type="entry name" value="NAD(P)-binding Rossmann-like Domain"/>
    <property type="match status" value="1"/>
</dbReference>
<dbReference type="Proteomes" id="UP001337305">
    <property type="component" value="Unassembled WGS sequence"/>
</dbReference>
<gene>
    <name evidence="2" type="ORF">N1F79_22965</name>
</gene>